<accession>A0A2T5P9P6</accession>
<dbReference type="InterPro" id="IPR019052">
    <property type="entry name" value="DUF2383"/>
</dbReference>
<evidence type="ECO:0000259" key="1">
    <source>
        <dbReference type="Pfam" id="PF09537"/>
    </source>
</evidence>
<evidence type="ECO:0000313" key="2">
    <source>
        <dbReference type="EMBL" id="PTU74425.1"/>
    </source>
</evidence>
<organism evidence="2 3">
    <name type="scientific">Pseudomonas mangrovi</name>
    <dbReference type="NCBI Taxonomy" id="2161748"/>
    <lineage>
        <taxon>Bacteria</taxon>
        <taxon>Pseudomonadati</taxon>
        <taxon>Pseudomonadota</taxon>
        <taxon>Gammaproteobacteria</taxon>
        <taxon>Pseudomonadales</taxon>
        <taxon>Pseudomonadaceae</taxon>
        <taxon>Pseudomonas</taxon>
    </lineage>
</organism>
<name>A0A2T5P9P6_9PSED</name>
<reference evidence="2 3" key="1">
    <citation type="submission" date="2018-04" db="EMBL/GenBank/DDBJ databases">
        <title>Pseudomonas sp. nov., isolated from mangrove soil.</title>
        <authorList>
            <person name="Chen C."/>
        </authorList>
    </citation>
    <scope>NUCLEOTIDE SEQUENCE [LARGE SCALE GENOMIC DNA]</scope>
    <source>
        <strain evidence="2 3">TC-11</strain>
    </source>
</reference>
<dbReference type="Proteomes" id="UP000244064">
    <property type="component" value="Unassembled WGS sequence"/>
</dbReference>
<dbReference type="AlphaFoldDB" id="A0A2T5P9P6"/>
<evidence type="ECO:0000313" key="3">
    <source>
        <dbReference type="Proteomes" id="UP000244064"/>
    </source>
</evidence>
<feature type="domain" description="DUF2383" evidence="1">
    <location>
        <begin position="7"/>
        <end position="112"/>
    </location>
</feature>
<proteinExistence type="predicted"/>
<sequence length="144" mass="16170">MSSKTARLNELIEVTRDGERFYRHAAEQVREPSLQVLFGEMAEVKSQVIQALAMQVAAHQEQPAQGGTLSGALREVYADTRANFSRDQAATYVAQLDLAEERILQTFEDALQDADSEMLAVLNAELPRLRASHARMHELKRSMQ</sequence>
<dbReference type="OrthoDB" id="268257at2"/>
<gene>
    <name evidence="2" type="ORF">DBO85_10040</name>
</gene>
<keyword evidence="3" id="KW-1185">Reference proteome</keyword>
<dbReference type="Gene3D" id="1.20.1260.10">
    <property type="match status" value="1"/>
</dbReference>
<dbReference type="InterPro" id="IPR011971">
    <property type="entry name" value="CHP02284"/>
</dbReference>
<dbReference type="NCBIfam" id="TIGR02284">
    <property type="entry name" value="PA2169 family four-helix-bundle protein"/>
    <property type="match status" value="1"/>
</dbReference>
<dbReference type="EMBL" id="QASN01000017">
    <property type="protein sequence ID" value="PTU74425.1"/>
    <property type="molecule type" value="Genomic_DNA"/>
</dbReference>
<comment type="caution">
    <text evidence="2">The sequence shown here is derived from an EMBL/GenBank/DDBJ whole genome shotgun (WGS) entry which is preliminary data.</text>
</comment>
<dbReference type="Pfam" id="PF09537">
    <property type="entry name" value="DUF2383"/>
    <property type="match status" value="1"/>
</dbReference>
<dbReference type="InterPro" id="IPR012347">
    <property type="entry name" value="Ferritin-like"/>
</dbReference>
<protein>
    <recommendedName>
        <fullName evidence="1">DUF2383 domain-containing protein</fullName>
    </recommendedName>
</protein>
<dbReference type="RefSeq" id="WP_108107123.1">
    <property type="nucleotide sequence ID" value="NZ_QASN01000017.1"/>
</dbReference>